<dbReference type="Proteomes" id="UP001194696">
    <property type="component" value="Unassembled WGS sequence"/>
</dbReference>
<evidence type="ECO:0000256" key="2">
    <source>
        <dbReference type="SAM" id="MobiDB-lite"/>
    </source>
</evidence>
<reference evidence="3 4" key="1">
    <citation type="journal article" date="2020" name="Fungal Divers.">
        <title>Resolving the Mortierellaceae phylogeny through synthesis of multi-gene phylogenetics and phylogenomics.</title>
        <authorList>
            <person name="Vandepol N."/>
            <person name="Liber J."/>
            <person name="Desiro A."/>
            <person name="Na H."/>
            <person name="Kennedy M."/>
            <person name="Barry K."/>
            <person name="Grigoriev I.V."/>
            <person name="Miller A.N."/>
            <person name="O'Donnell K."/>
            <person name="Stajich J.E."/>
            <person name="Bonito G."/>
        </authorList>
    </citation>
    <scope>NUCLEOTIDE SEQUENCE [LARGE SCALE GENOMIC DNA]</scope>
    <source>
        <strain evidence="3 4">AD045</strain>
    </source>
</reference>
<keyword evidence="1" id="KW-0175">Coiled coil</keyword>
<sequence length="112" mass="11519">MTNPDFDDADFDIKDISNMLSDIDSANLALDSLEGRADRLTASLASLLKAQSQPNPYVNTEAASLDKDDEAPSSASSTAVPTSTASITSLKSTPAPPPSAASSNGSEEAKSE</sequence>
<gene>
    <name evidence="3" type="ORF">BGZ96_007770</name>
</gene>
<organism evidence="3 4">
    <name type="scientific">Linnemannia gamsii</name>
    <dbReference type="NCBI Taxonomy" id="64522"/>
    <lineage>
        <taxon>Eukaryota</taxon>
        <taxon>Fungi</taxon>
        <taxon>Fungi incertae sedis</taxon>
        <taxon>Mucoromycota</taxon>
        <taxon>Mortierellomycotina</taxon>
        <taxon>Mortierellomycetes</taxon>
        <taxon>Mortierellales</taxon>
        <taxon>Mortierellaceae</taxon>
        <taxon>Linnemannia</taxon>
    </lineage>
</organism>
<name>A0ABQ7KES4_9FUNG</name>
<dbReference type="EMBL" id="JAAAIM010000041">
    <property type="protein sequence ID" value="KAG0297069.1"/>
    <property type="molecule type" value="Genomic_DNA"/>
</dbReference>
<dbReference type="Pfam" id="PF03670">
    <property type="entry name" value="UPF0184"/>
    <property type="match status" value="1"/>
</dbReference>
<proteinExistence type="predicted"/>
<keyword evidence="4" id="KW-1185">Reference proteome</keyword>
<feature type="coiled-coil region" evidence="1">
    <location>
        <begin position="23"/>
        <end position="50"/>
    </location>
</feature>
<evidence type="ECO:0000256" key="1">
    <source>
        <dbReference type="SAM" id="Coils"/>
    </source>
</evidence>
<evidence type="ECO:0000313" key="4">
    <source>
        <dbReference type="Proteomes" id="UP001194696"/>
    </source>
</evidence>
<protein>
    <submittedName>
        <fullName evidence="3">Uncharacterized protein</fullName>
    </submittedName>
</protein>
<feature type="region of interest" description="Disordered" evidence="2">
    <location>
        <begin position="51"/>
        <end position="112"/>
    </location>
</feature>
<accession>A0ABQ7KES4</accession>
<feature type="compositionally biased region" description="Polar residues" evidence="2">
    <location>
        <begin position="51"/>
        <end position="62"/>
    </location>
</feature>
<comment type="caution">
    <text evidence="3">The sequence shown here is derived from an EMBL/GenBank/DDBJ whole genome shotgun (WGS) entry which is preliminary data.</text>
</comment>
<feature type="compositionally biased region" description="Low complexity" evidence="2">
    <location>
        <begin position="72"/>
        <end position="93"/>
    </location>
</feature>
<evidence type="ECO:0000313" key="3">
    <source>
        <dbReference type="EMBL" id="KAG0297069.1"/>
    </source>
</evidence>